<dbReference type="Proteomes" id="UP001597171">
    <property type="component" value="Unassembled WGS sequence"/>
</dbReference>
<dbReference type="InterPro" id="IPR018990">
    <property type="entry name" value="Prot_inh_I42_chagasin"/>
</dbReference>
<dbReference type="Gene3D" id="2.60.40.2020">
    <property type="match status" value="1"/>
</dbReference>
<name>A0ABW3Z948_9HYPH</name>
<dbReference type="GO" id="GO:0030414">
    <property type="term" value="F:peptidase inhibitor activity"/>
    <property type="evidence" value="ECO:0007669"/>
    <property type="project" value="UniProtKB-KW"/>
</dbReference>
<dbReference type="EMBL" id="JBHTMX010000123">
    <property type="protein sequence ID" value="MFD1332789.1"/>
    <property type="molecule type" value="Genomic_DNA"/>
</dbReference>
<protein>
    <submittedName>
        <fullName evidence="4">Protease inhibitor I42 family protein</fullName>
    </submittedName>
</protein>
<accession>A0ABW3Z948</accession>
<organism evidence="4 5">
    <name type="scientific">Methylopila musalis</name>
    <dbReference type="NCBI Taxonomy" id="1134781"/>
    <lineage>
        <taxon>Bacteria</taxon>
        <taxon>Pseudomonadati</taxon>
        <taxon>Pseudomonadota</taxon>
        <taxon>Alphaproteobacteria</taxon>
        <taxon>Hyphomicrobiales</taxon>
        <taxon>Methylopilaceae</taxon>
        <taxon>Methylopila</taxon>
    </lineage>
</organism>
<keyword evidence="5" id="KW-1185">Reference proteome</keyword>
<evidence type="ECO:0000313" key="4">
    <source>
        <dbReference type="EMBL" id="MFD1332789.1"/>
    </source>
</evidence>
<dbReference type="PANTHER" id="PTHR36530">
    <property type="entry name" value="INHIBITOR OF CYSTEINE PEPTIDASE"/>
    <property type="match status" value="1"/>
</dbReference>
<keyword evidence="2" id="KW-0789">Thiol protease inhibitor</keyword>
<evidence type="ECO:0000256" key="2">
    <source>
        <dbReference type="ARBA" id="ARBA00022704"/>
    </source>
</evidence>
<comment type="caution">
    <text evidence="4">The sequence shown here is derived from an EMBL/GenBank/DDBJ whole genome shotgun (WGS) entry which is preliminary data.</text>
</comment>
<evidence type="ECO:0000259" key="3">
    <source>
        <dbReference type="Pfam" id="PF09394"/>
    </source>
</evidence>
<evidence type="ECO:0000256" key="1">
    <source>
        <dbReference type="ARBA" id="ARBA00022690"/>
    </source>
</evidence>
<sequence length="138" mass="14323">MRNGALSGGFAVAVALAAIGGAGATERTGARHAGVALTEAEAGRTIRLPVGVASTVRLRTNPSTGYGWELAAARNLAVKRPFRTARDSKTPAGMVGAPETAVIVVTPRAVGPASLTLVYKRPWETPVERRLDFAFVAE</sequence>
<feature type="domain" description="Proteinase inhibitor I42 chagasin" evidence="3">
    <location>
        <begin position="48"/>
        <end position="129"/>
    </location>
</feature>
<evidence type="ECO:0000313" key="5">
    <source>
        <dbReference type="Proteomes" id="UP001597171"/>
    </source>
</evidence>
<reference evidence="5" key="1">
    <citation type="journal article" date="2019" name="Int. J. Syst. Evol. Microbiol.">
        <title>The Global Catalogue of Microorganisms (GCM) 10K type strain sequencing project: providing services to taxonomists for standard genome sequencing and annotation.</title>
        <authorList>
            <consortium name="The Broad Institute Genomics Platform"/>
            <consortium name="The Broad Institute Genome Sequencing Center for Infectious Disease"/>
            <person name="Wu L."/>
            <person name="Ma J."/>
        </authorList>
    </citation>
    <scope>NUCLEOTIDE SEQUENCE [LARGE SCALE GENOMIC DNA]</scope>
    <source>
        <strain evidence="5">CCUG 61696</strain>
    </source>
</reference>
<keyword evidence="1 4" id="KW-0646">Protease inhibitor</keyword>
<dbReference type="InterPro" id="IPR036331">
    <property type="entry name" value="Chagasin-like_sf"/>
</dbReference>
<dbReference type="SUPFAM" id="SSF141066">
    <property type="entry name" value="ICP-like"/>
    <property type="match status" value="1"/>
</dbReference>
<dbReference type="Pfam" id="PF09394">
    <property type="entry name" value="Inhibitor_I42"/>
    <property type="match status" value="1"/>
</dbReference>
<proteinExistence type="predicted"/>
<gene>
    <name evidence="4" type="ORF">ACFQ4O_12355</name>
</gene>
<dbReference type="PANTHER" id="PTHR36530:SF1">
    <property type="entry name" value="AMOEBIASIN-1"/>
    <property type="match status" value="1"/>
</dbReference>
<dbReference type="RefSeq" id="WP_378775997.1">
    <property type="nucleotide sequence ID" value="NZ_JBHTMX010000123.1"/>
</dbReference>
<dbReference type="InterPro" id="IPR052781">
    <property type="entry name" value="Cys_protease_inhibitor_I42"/>
</dbReference>